<comment type="similarity">
    <text evidence="2 6">Belongs to the Mediator complex subunit 6 family.</text>
</comment>
<evidence type="ECO:0000256" key="5">
    <source>
        <dbReference type="ARBA" id="ARBA00023242"/>
    </source>
</evidence>
<evidence type="ECO:0000256" key="3">
    <source>
        <dbReference type="ARBA" id="ARBA00023015"/>
    </source>
</evidence>
<evidence type="ECO:0000256" key="6">
    <source>
        <dbReference type="RuleBase" id="RU364143"/>
    </source>
</evidence>
<keyword evidence="6" id="KW-0010">Activator</keyword>
<dbReference type="EMBL" id="JALJOS010000010">
    <property type="protein sequence ID" value="KAK9833886.1"/>
    <property type="molecule type" value="Genomic_DNA"/>
</dbReference>
<dbReference type="GO" id="GO:0016592">
    <property type="term" value="C:mediator complex"/>
    <property type="evidence" value="ECO:0007669"/>
    <property type="project" value="InterPro"/>
</dbReference>
<evidence type="ECO:0000313" key="7">
    <source>
        <dbReference type="EMBL" id="KAK9833886.1"/>
    </source>
</evidence>
<evidence type="ECO:0000256" key="1">
    <source>
        <dbReference type="ARBA" id="ARBA00004123"/>
    </source>
</evidence>
<reference evidence="7 8" key="1">
    <citation type="journal article" date="2024" name="Nat. Commun.">
        <title>Phylogenomics reveals the evolutionary origins of lichenization in chlorophyte algae.</title>
        <authorList>
            <person name="Puginier C."/>
            <person name="Libourel C."/>
            <person name="Otte J."/>
            <person name="Skaloud P."/>
            <person name="Haon M."/>
            <person name="Grisel S."/>
            <person name="Petersen M."/>
            <person name="Berrin J.G."/>
            <person name="Delaux P.M."/>
            <person name="Dal Grande F."/>
            <person name="Keller J."/>
        </authorList>
    </citation>
    <scope>NUCLEOTIDE SEQUENCE [LARGE SCALE GENOMIC DNA]</scope>
    <source>
        <strain evidence="7 8">SAG 2145</strain>
    </source>
</reference>
<evidence type="ECO:0000256" key="2">
    <source>
        <dbReference type="ARBA" id="ARBA00007526"/>
    </source>
</evidence>
<organism evidence="7 8">
    <name type="scientific">Apatococcus lobatus</name>
    <dbReference type="NCBI Taxonomy" id="904363"/>
    <lineage>
        <taxon>Eukaryota</taxon>
        <taxon>Viridiplantae</taxon>
        <taxon>Chlorophyta</taxon>
        <taxon>core chlorophytes</taxon>
        <taxon>Trebouxiophyceae</taxon>
        <taxon>Chlorellales</taxon>
        <taxon>Chlorellaceae</taxon>
        <taxon>Apatococcus</taxon>
    </lineage>
</organism>
<proteinExistence type="inferred from homology"/>
<dbReference type="InterPro" id="IPR007018">
    <property type="entry name" value="Mediator_Med6"/>
</dbReference>
<dbReference type="InterPro" id="IPR038566">
    <property type="entry name" value="Mediator_Med6_sf"/>
</dbReference>
<accession>A0AAW1RK52</accession>
<comment type="function">
    <text evidence="6">Component of the Mediator complex, a coactivator involved in the regulated transcription of nearly all RNA polymerase II-dependent genes. Mediator functions as a bridge to convey information from gene-specific regulatory proteins to the basal RNA polymerase II transcription machinery. Mediator is recruited to promoters by direct interactions with regulatory proteins and serves as a scaffold for the assembly of a functional preinitiation complex with RNA polymerase II and the general transcription factors.</text>
</comment>
<dbReference type="GO" id="GO:0006357">
    <property type="term" value="P:regulation of transcription by RNA polymerase II"/>
    <property type="evidence" value="ECO:0007669"/>
    <property type="project" value="InterPro"/>
</dbReference>
<sequence length="235" mass="27014">MASADDLSTVVWRHDEWARCYGVTNETVLAYFELSPFYDRDSKNEELRKWHRPITEENLKSIPGSRVEFVLQDAQEPHLFVIRKQQRRQAAAKSADTLAAYYVLDGSIYQAPTLHAVISSRMDRSMYNMKVAFSKMQQDLDPLHQDVEDSAAEALQRQADIFRQKVLSAEEQEHVKRVDRIIMNVLSQLPRPNTASQREGYGQGQAAARQARWQRGIHERDRAAVARCKHCQAAS</sequence>
<dbReference type="Gene3D" id="3.10.450.580">
    <property type="entry name" value="Mediator complex, subunit Med6"/>
    <property type="match status" value="1"/>
</dbReference>
<evidence type="ECO:0000256" key="4">
    <source>
        <dbReference type="ARBA" id="ARBA00023163"/>
    </source>
</evidence>
<keyword evidence="5 6" id="KW-0539">Nucleus</keyword>
<keyword evidence="3 6" id="KW-0805">Transcription regulation</keyword>
<comment type="subcellular location">
    <subcellularLocation>
        <location evidence="1 6">Nucleus</location>
    </subcellularLocation>
</comment>
<gene>
    <name evidence="6" type="primary">MED6</name>
    <name evidence="7" type="ORF">WJX74_008902</name>
</gene>
<dbReference type="AlphaFoldDB" id="A0AAW1RK52"/>
<comment type="caution">
    <text evidence="7">The sequence shown here is derived from an EMBL/GenBank/DDBJ whole genome shotgun (WGS) entry which is preliminary data.</text>
</comment>
<protein>
    <recommendedName>
        <fullName evidence="6">Mediator of RNA polymerase II transcription subunit 6</fullName>
    </recommendedName>
    <alternativeName>
        <fullName evidence="6">Mediator complex subunit 6</fullName>
    </alternativeName>
</protein>
<comment type="subunit">
    <text evidence="6">Component of the Mediator complex.</text>
</comment>
<dbReference type="PANTHER" id="PTHR13104">
    <property type="entry name" value="MED-6-RELATED"/>
    <property type="match status" value="1"/>
</dbReference>
<dbReference type="GO" id="GO:0003712">
    <property type="term" value="F:transcription coregulator activity"/>
    <property type="evidence" value="ECO:0007669"/>
    <property type="project" value="InterPro"/>
</dbReference>
<dbReference type="Pfam" id="PF04934">
    <property type="entry name" value="Med6"/>
    <property type="match status" value="1"/>
</dbReference>
<keyword evidence="4 6" id="KW-0804">Transcription</keyword>
<name>A0AAW1RK52_9CHLO</name>
<evidence type="ECO:0000313" key="8">
    <source>
        <dbReference type="Proteomes" id="UP001438707"/>
    </source>
</evidence>
<keyword evidence="8" id="KW-1185">Reference proteome</keyword>
<dbReference type="Proteomes" id="UP001438707">
    <property type="component" value="Unassembled WGS sequence"/>
</dbReference>